<dbReference type="AlphaFoldDB" id="A0A8C9TVE0"/>
<proteinExistence type="predicted"/>
<dbReference type="GO" id="GO:0016020">
    <property type="term" value="C:membrane"/>
    <property type="evidence" value="ECO:0007669"/>
    <property type="project" value="UniProtKB-SubCell"/>
</dbReference>
<evidence type="ECO:0000256" key="5">
    <source>
        <dbReference type="SAM" id="Phobius"/>
    </source>
</evidence>
<keyword evidence="4" id="KW-0325">Glycoprotein</keyword>
<evidence type="ECO:0000256" key="1">
    <source>
        <dbReference type="ARBA" id="ARBA00004370"/>
    </source>
</evidence>
<protein>
    <recommendedName>
        <fullName evidence="6">Ig-like domain-containing protein</fullName>
    </recommendedName>
</protein>
<evidence type="ECO:0000313" key="8">
    <source>
        <dbReference type="Proteomes" id="UP000694397"/>
    </source>
</evidence>
<feature type="transmembrane region" description="Helical" evidence="5">
    <location>
        <begin position="218"/>
        <end position="238"/>
    </location>
</feature>
<keyword evidence="2" id="KW-0732">Signal</keyword>
<keyword evidence="5" id="KW-1133">Transmembrane helix</keyword>
<evidence type="ECO:0000313" key="7">
    <source>
        <dbReference type="Ensembl" id="ENSSFOP00015052979.1"/>
    </source>
</evidence>
<dbReference type="GeneTree" id="ENSGT00940000175275"/>
<dbReference type="SUPFAM" id="SSF48726">
    <property type="entry name" value="Immunoglobulin"/>
    <property type="match status" value="2"/>
</dbReference>
<dbReference type="Gene3D" id="2.60.40.10">
    <property type="entry name" value="Immunoglobulins"/>
    <property type="match status" value="2"/>
</dbReference>
<evidence type="ECO:0000256" key="2">
    <source>
        <dbReference type="ARBA" id="ARBA00022729"/>
    </source>
</evidence>
<dbReference type="PROSITE" id="PS50835">
    <property type="entry name" value="IG_LIKE"/>
    <property type="match status" value="1"/>
</dbReference>
<reference evidence="7 8" key="1">
    <citation type="submission" date="2019-04" db="EMBL/GenBank/DDBJ databases">
        <authorList>
            <consortium name="Wellcome Sanger Institute Data Sharing"/>
        </authorList>
    </citation>
    <scope>NUCLEOTIDE SEQUENCE [LARGE SCALE GENOMIC DNA]</scope>
</reference>
<dbReference type="InterPro" id="IPR015631">
    <property type="entry name" value="CD2/SLAM_rcpt"/>
</dbReference>
<reference evidence="7" key="2">
    <citation type="submission" date="2025-08" db="UniProtKB">
        <authorList>
            <consortium name="Ensembl"/>
        </authorList>
    </citation>
    <scope>IDENTIFICATION</scope>
</reference>
<keyword evidence="3 5" id="KW-0472">Membrane</keyword>
<organism evidence="7 8">
    <name type="scientific">Scleropages formosus</name>
    <name type="common">Asian bonytongue</name>
    <name type="synonym">Osteoglossum formosum</name>
    <dbReference type="NCBI Taxonomy" id="113540"/>
    <lineage>
        <taxon>Eukaryota</taxon>
        <taxon>Metazoa</taxon>
        <taxon>Chordata</taxon>
        <taxon>Craniata</taxon>
        <taxon>Vertebrata</taxon>
        <taxon>Euteleostomi</taxon>
        <taxon>Actinopterygii</taxon>
        <taxon>Neopterygii</taxon>
        <taxon>Teleostei</taxon>
        <taxon>Osteoglossocephala</taxon>
        <taxon>Osteoglossomorpha</taxon>
        <taxon>Osteoglossiformes</taxon>
        <taxon>Osteoglossidae</taxon>
        <taxon>Scleropages</taxon>
    </lineage>
</organism>
<dbReference type="OrthoDB" id="8447568at2759"/>
<comment type="subcellular location">
    <subcellularLocation>
        <location evidence="1">Membrane</location>
    </subcellularLocation>
</comment>
<dbReference type="InterPro" id="IPR013783">
    <property type="entry name" value="Ig-like_fold"/>
</dbReference>
<dbReference type="PANTHER" id="PTHR12080:SF48">
    <property type="entry name" value="IMMUNOGLOBULIN SUBTYPE DOMAIN-CONTAINING PROTEIN"/>
    <property type="match status" value="1"/>
</dbReference>
<keyword evidence="8" id="KW-1185">Reference proteome</keyword>
<feature type="domain" description="Ig-like" evidence="6">
    <location>
        <begin position="132"/>
        <end position="187"/>
    </location>
</feature>
<sequence length="278" mass="31071">NQPSSWASTILLSGSHREHFCDVTTAVGDPVTIELQYSGFTQDNELIWKHGDTKVFEKRKGTVIIGSKENVTSGGSLILHSVQMDQKGPYSAEVYDSTTGKELHKAVKNLCVTDPLSKPRVSRDCSKTQCLLVCVGEETKYTRYSWKENGKTTPGNTLTVQKTGDRSKSYTCVFSNPKSEEHSDPLTHMDLFPGFTHHLNHVLNSFLPKDPPIGAIRGGIFAGVLFILIMALLVFLAIRWYRLNRTKRFTGRKKQTFKTVSLHCVHNFCSSNMTGTEL</sequence>
<dbReference type="InterPro" id="IPR036179">
    <property type="entry name" value="Ig-like_dom_sf"/>
</dbReference>
<name>A0A8C9TVE0_SCLFO</name>
<dbReference type="InterPro" id="IPR007110">
    <property type="entry name" value="Ig-like_dom"/>
</dbReference>
<dbReference type="PANTHER" id="PTHR12080">
    <property type="entry name" value="SIGNALING LYMPHOCYTIC ACTIVATION MOLECULE"/>
    <property type="match status" value="1"/>
</dbReference>
<evidence type="ECO:0000259" key="6">
    <source>
        <dbReference type="PROSITE" id="PS50835"/>
    </source>
</evidence>
<evidence type="ECO:0000256" key="4">
    <source>
        <dbReference type="ARBA" id="ARBA00023180"/>
    </source>
</evidence>
<reference evidence="7" key="3">
    <citation type="submission" date="2025-09" db="UniProtKB">
        <authorList>
            <consortium name="Ensembl"/>
        </authorList>
    </citation>
    <scope>IDENTIFICATION</scope>
</reference>
<keyword evidence="5" id="KW-0812">Transmembrane</keyword>
<dbReference type="Proteomes" id="UP000694397">
    <property type="component" value="Chromosome 14"/>
</dbReference>
<dbReference type="Ensembl" id="ENSSFOT00015069059.1">
    <property type="protein sequence ID" value="ENSSFOP00015052979.1"/>
    <property type="gene ID" value="ENSSFOG00015030931.1"/>
</dbReference>
<accession>A0A8C9TVE0</accession>
<evidence type="ECO:0000256" key="3">
    <source>
        <dbReference type="ARBA" id="ARBA00023136"/>
    </source>
</evidence>